<keyword evidence="10" id="KW-1185">Reference proteome</keyword>
<feature type="domain" description="Rnh202 triple barrel" evidence="8">
    <location>
        <begin position="23"/>
        <end position="84"/>
    </location>
</feature>
<feature type="region of interest" description="Disordered" evidence="6">
    <location>
        <begin position="175"/>
        <end position="211"/>
    </location>
</feature>
<reference evidence="9" key="1">
    <citation type="submission" date="2023-08" db="EMBL/GenBank/DDBJ databases">
        <authorList>
            <person name="Audoor S."/>
            <person name="Bilcke G."/>
        </authorList>
    </citation>
    <scope>NUCLEOTIDE SEQUENCE</scope>
</reference>
<protein>
    <recommendedName>
        <fullName evidence="2">Ribonuclease H2 subunit B</fullName>
    </recommendedName>
    <alternativeName>
        <fullName evidence="5">Ribonuclease HI subunit B</fullName>
    </alternativeName>
</protein>
<dbReference type="AlphaFoldDB" id="A0AAD2CC18"/>
<name>A0AAD2CC18_9STRA</name>
<evidence type="ECO:0000259" key="8">
    <source>
        <dbReference type="Pfam" id="PF17745"/>
    </source>
</evidence>
<evidence type="ECO:0000313" key="9">
    <source>
        <dbReference type="EMBL" id="CAJ1902355.1"/>
    </source>
</evidence>
<feature type="compositionally biased region" description="Basic and acidic residues" evidence="6">
    <location>
        <begin position="273"/>
        <end position="284"/>
    </location>
</feature>
<dbReference type="PANTHER" id="PTHR13383:SF11">
    <property type="entry name" value="RIBONUCLEASE H2 SUBUNIT B"/>
    <property type="match status" value="1"/>
</dbReference>
<comment type="subcellular location">
    <subcellularLocation>
        <location evidence="1">Nucleus</location>
    </subcellularLocation>
</comment>
<dbReference type="GO" id="GO:0032299">
    <property type="term" value="C:ribonuclease H2 complex"/>
    <property type="evidence" value="ECO:0007669"/>
    <property type="project" value="InterPro"/>
</dbReference>
<dbReference type="InterPro" id="IPR019024">
    <property type="entry name" value="RNase_H2_suB_wHTH"/>
</dbReference>
<dbReference type="InterPro" id="IPR041195">
    <property type="entry name" value="Rnh202_N"/>
</dbReference>
<dbReference type="GO" id="GO:0005654">
    <property type="term" value="C:nucleoplasm"/>
    <property type="evidence" value="ECO:0007669"/>
    <property type="project" value="TreeGrafter"/>
</dbReference>
<comment type="caution">
    <text evidence="9">The sequence shown here is derived from an EMBL/GenBank/DDBJ whole genome shotgun (WGS) entry which is preliminary data.</text>
</comment>
<dbReference type="Gene3D" id="2.20.25.530">
    <property type="match status" value="1"/>
</dbReference>
<evidence type="ECO:0000256" key="2">
    <source>
        <dbReference type="ARBA" id="ARBA00019062"/>
    </source>
</evidence>
<feature type="domain" description="Ribonuclease H2 subunit B wHTH" evidence="7">
    <location>
        <begin position="133"/>
        <end position="242"/>
    </location>
</feature>
<feature type="compositionally biased region" description="Polar residues" evidence="6">
    <location>
        <begin position="199"/>
        <end position="211"/>
    </location>
</feature>
<dbReference type="PANTHER" id="PTHR13383">
    <property type="entry name" value="RIBONUCLEASE H2 SUBUNIT B"/>
    <property type="match status" value="1"/>
</dbReference>
<dbReference type="Proteomes" id="UP001295423">
    <property type="component" value="Unassembled WGS sequence"/>
</dbReference>
<dbReference type="InterPro" id="IPR040456">
    <property type="entry name" value="RNase_H2_suB"/>
</dbReference>
<gene>
    <name evidence="9" type="ORF">CYCCA115_LOCUS350</name>
</gene>
<dbReference type="Gene3D" id="1.10.20.120">
    <property type="match status" value="1"/>
</dbReference>
<evidence type="ECO:0000256" key="3">
    <source>
        <dbReference type="ARBA" id="ARBA00023242"/>
    </source>
</evidence>
<proteinExistence type="predicted"/>
<accession>A0AAD2CC18</accession>
<evidence type="ECO:0000259" key="7">
    <source>
        <dbReference type="Pfam" id="PF09468"/>
    </source>
</evidence>
<sequence length="322" mass="36372">MNGHGDFKWMVSIADETFSNRNGSKSKIVQLNDPSTNSSRQYIQLSNNSHDLVETQSLESDFSSFLVGRHVVKDGNLYVMNRVDPLFWFFSQYSHTEQCKQWRPVDQVVECLPDVVQKALDTDQIPHLFQVLNSEAMGDTPFFKFVPERALKWLQQKHQRIFHCLEIQEKAKREQSKKKLSKSSRGGGSVSASFYMPEDTTSSAPQTETDPSILSNADIQMLKLDSAQIISNYLPPEWSKALMDHLGLAETEAKVTQQHQVKRPVVSPTASPDKPEEIEKPKKKVVEAQTIGNKRLAKVSTKGMKSLASFFGGPTTKKKKVQ</sequence>
<evidence type="ECO:0000256" key="1">
    <source>
        <dbReference type="ARBA" id="ARBA00004123"/>
    </source>
</evidence>
<evidence type="ECO:0000313" key="10">
    <source>
        <dbReference type="Proteomes" id="UP001295423"/>
    </source>
</evidence>
<evidence type="ECO:0000256" key="6">
    <source>
        <dbReference type="SAM" id="MobiDB-lite"/>
    </source>
</evidence>
<keyword evidence="3" id="KW-0539">Nucleus</keyword>
<feature type="region of interest" description="Disordered" evidence="6">
    <location>
        <begin position="257"/>
        <end position="284"/>
    </location>
</feature>
<dbReference type="Pfam" id="PF17745">
    <property type="entry name" value="Ydr279_N"/>
    <property type="match status" value="1"/>
</dbReference>
<evidence type="ECO:0000256" key="4">
    <source>
        <dbReference type="ARBA" id="ARBA00024778"/>
    </source>
</evidence>
<dbReference type="EMBL" id="CAKOGP040000001">
    <property type="protein sequence ID" value="CAJ1902355.1"/>
    <property type="molecule type" value="Genomic_DNA"/>
</dbReference>
<dbReference type="GO" id="GO:0006401">
    <property type="term" value="P:RNA catabolic process"/>
    <property type="evidence" value="ECO:0007669"/>
    <property type="project" value="TreeGrafter"/>
</dbReference>
<organism evidence="9 10">
    <name type="scientific">Cylindrotheca closterium</name>
    <dbReference type="NCBI Taxonomy" id="2856"/>
    <lineage>
        <taxon>Eukaryota</taxon>
        <taxon>Sar</taxon>
        <taxon>Stramenopiles</taxon>
        <taxon>Ochrophyta</taxon>
        <taxon>Bacillariophyta</taxon>
        <taxon>Bacillariophyceae</taxon>
        <taxon>Bacillariophycidae</taxon>
        <taxon>Bacillariales</taxon>
        <taxon>Bacillariaceae</taxon>
        <taxon>Cylindrotheca</taxon>
    </lineage>
</organism>
<dbReference type="Pfam" id="PF09468">
    <property type="entry name" value="RNase_H2-Ydr279"/>
    <property type="match status" value="1"/>
</dbReference>
<comment type="function">
    <text evidence="4">Non catalytic subunit of RNase H2, an endonuclease that specifically degrades the RNA of RNA:DNA hybrids. Participates in DNA replication, possibly by mediating the removal of lagging-strand Okazaki fragment RNA primers during DNA replication. Mediates the excision of single ribonucleotides from DNA:RNA duplexes.</text>
</comment>
<evidence type="ECO:0000256" key="5">
    <source>
        <dbReference type="ARBA" id="ARBA00033464"/>
    </source>
</evidence>